<keyword evidence="7 8" id="KW-0472">Membrane</keyword>
<evidence type="ECO:0000256" key="8">
    <source>
        <dbReference type="SAM" id="Phobius"/>
    </source>
</evidence>
<proteinExistence type="inferred from homology"/>
<dbReference type="InterPro" id="IPR011701">
    <property type="entry name" value="MFS"/>
</dbReference>
<feature type="transmembrane region" description="Helical" evidence="8">
    <location>
        <begin position="207"/>
        <end position="226"/>
    </location>
</feature>
<feature type="transmembrane region" description="Helical" evidence="8">
    <location>
        <begin position="272"/>
        <end position="294"/>
    </location>
</feature>
<dbReference type="InterPro" id="IPR036259">
    <property type="entry name" value="MFS_trans_sf"/>
</dbReference>
<comment type="subcellular location">
    <subcellularLocation>
        <location evidence="1">Cell membrane</location>
        <topology evidence="1">Multi-pass membrane protein</topology>
    </subcellularLocation>
</comment>
<keyword evidence="5 8" id="KW-0812">Transmembrane</keyword>
<evidence type="ECO:0000256" key="2">
    <source>
        <dbReference type="ARBA" id="ARBA00006236"/>
    </source>
</evidence>
<evidence type="ECO:0000256" key="5">
    <source>
        <dbReference type="ARBA" id="ARBA00022692"/>
    </source>
</evidence>
<dbReference type="PANTHER" id="PTHR23502:SF132">
    <property type="entry name" value="POLYAMINE TRANSPORTER 2-RELATED"/>
    <property type="match status" value="1"/>
</dbReference>
<comment type="caution">
    <text evidence="10">The sequence shown here is derived from an EMBL/GenBank/DDBJ whole genome shotgun (WGS) entry which is preliminary data.</text>
</comment>
<dbReference type="InterPro" id="IPR004812">
    <property type="entry name" value="Efflux_drug-R_Bcr/CmlA"/>
</dbReference>
<keyword evidence="6 8" id="KW-1133">Transmembrane helix</keyword>
<keyword evidence="4" id="KW-1003">Cell membrane</keyword>
<evidence type="ECO:0000256" key="4">
    <source>
        <dbReference type="ARBA" id="ARBA00022475"/>
    </source>
</evidence>
<feature type="transmembrane region" description="Helical" evidence="8">
    <location>
        <begin position="333"/>
        <end position="356"/>
    </location>
</feature>
<evidence type="ECO:0000256" key="3">
    <source>
        <dbReference type="ARBA" id="ARBA00022448"/>
    </source>
</evidence>
<feature type="transmembrane region" description="Helical" evidence="8">
    <location>
        <begin position="300"/>
        <end position="321"/>
    </location>
</feature>
<comment type="similarity">
    <text evidence="2">Belongs to the major facilitator superfamily. Bcr/CmlA family.</text>
</comment>
<feature type="transmembrane region" description="Helical" evidence="8">
    <location>
        <begin position="40"/>
        <end position="59"/>
    </location>
</feature>
<evidence type="ECO:0000256" key="7">
    <source>
        <dbReference type="ARBA" id="ARBA00023136"/>
    </source>
</evidence>
<dbReference type="InterPro" id="IPR005829">
    <property type="entry name" value="Sugar_transporter_CS"/>
</dbReference>
<feature type="transmembrane region" description="Helical" evidence="8">
    <location>
        <begin position="362"/>
        <end position="384"/>
    </location>
</feature>
<organism evidence="10 11">
    <name type="scientific">Goekera deserti</name>
    <dbReference type="NCBI Taxonomy" id="2497753"/>
    <lineage>
        <taxon>Bacteria</taxon>
        <taxon>Bacillati</taxon>
        <taxon>Actinomycetota</taxon>
        <taxon>Actinomycetes</taxon>
        <taxon>Geodermatophilales</taxon>
        <taxon>Geodermatophilaceae</taxon>
        <taxon>Goekera</taxon>
    </lineage>
</organism>
<gene>
    <name evidence="10" type="ORF">G1H19_09835</name>
</gene>
<feature type="transmembrane region" description="Helical" evidence="8">
    <location>
        <begin position="71"/>
        <end position="89"/>
    </location>
</feature>
<feature type="transmembrane region" description="Helical" evidence="8">
    <location>
        <begin position="128"/>
        <end position="146"/>
    </location>
</feature>
<feature type="transmembrane region" description="Helical" evidence="8">
    <location>
        <begin position="95"/>
        <end position="116"/>
    </location>
</feature>
<name>A0A7K3WF37_9ACTN</name>
<dbReference type="EMBL" id="JAAGWK010000011">
    <property type="protein sequence ID" value="NEL54300.1"/>
    <property type="molecule type" value="Genomic_DNA"/>
</dbReference>
<dbReference type="GO" id="GO:0042910">
    <property type="term" value="F:xenobiotic transmembrane transporter activity"/>
    <property type="evidence" value="ECO:0007669"/>
    <property type="project" value="InterPro"/>
</dbReference>
<dbReference type="InterPro" id="IPR020846">
    <property type="entry name" value="MFS_dom"/>
</dbReference>
<feature type="domain" description="Major facilitator superfamily (MFS) profile" evidence="9">
    <location>
        <begin position="2"/>
        <end position="394"/>
    </location>
</feature>
<dbReference type="PROSITE" id="PS00216">
    <property type="entry name" value="SUGAR_TRANSPORT_1"/>
    <property type="match status" value="1"/>
</dbReference>
<keyword evidence="3" id="KW-0813">Transport</keyword>
<dbReference type="PROSITE" id="PS50850">
    <property type="entry name" value="MFS"/>
    <property type="match status" value="1"/>
</dbReference>
<evidence type="ECO:0000259" key="9">
    <source>
        <dbReference type="PROSITE" id="PS50850"/>
    </source>
</evidence>
<dbReference type="CDD" id="cd17320">
    <property type="entry name" value="MFS_MdfA_MDR_like"/>
    <property type="match status" value="1"/>
</dbReference>
<dbReference type="AlphaFoldDB" id="A0A7K3WF37"/>
<dbReference type="NCBIfam" id="TIGR00710">
    <property type="entry name" value="efflux_Bcr_CflA"/>
    <property type="match status" value="1"/>
</dbReference>
<protein>
    <submittedName>
        <fullName evidence="10">Multidrug effflux MFS transporter</fullName>
    </submittedName>
</protein>
<reference evidence="10 11" key="1">
    <citation type="submission" date="2020-02" db="EMBL/GenBank/DDBJ databases">
        <title>The whole genome sequence of CPCC 205119.</title>
        <authorList>
            <person name="Jiang Z."/>
        </authorList>
    </citation>
    <scope>NUCLEOTIDE SEQUENCE [LARGE SCALE GENOMIC DNA]</scope>
    <source>
        <strain evidence="10 11">CPCC 205119</strain>
    </source>
</reference>
<dbReference type="GO" id="GO:1990961">
    <property type="term" value="P:xenobiotic detoxification by transmembrane export across the plasma membrane"/>
    <property type="evidence" value="ECO:0007669"/>
    <property type="project" value="InterPro"/>
</dbReference>
<evidence type="ECO:0000313" key="11">
    <source>
        <dbReference type="Proteomes" id="UP000470470"/>
    </source>
</evidence>
<keyword evidence="11" id="KW-1185">Reference proteome</keyword>
<accession>A0A7K3WF37</accession>
<feature type="transmembrane region" description="Helical" evidence="8">
    <location>
        <begin position="246"/>
        <end position="265"/>
    </location>
</feature>
<dbReference type="SUPFAM" id="SSF103473">
    <property type="entry name" value="MFS general substrate transporter"/>
    <property type="match status" value="1"/>
</dbReference>
<dbReference type="FunFam" id="1.20.1720.10:FF:000005">
    <property type="entry name" value="Bcr/CflA family efflux transporter"/>
    <property type="match status" value="1"/>
</dbReference>
<dbReference type="Pfam" id="PF07690">
    <property type="entry name" value="MFS_1"/>
    <property type="match status" value="1"/>
</dbReference>
<evidence type="ECO:0000256" key="6">
    <source>
        <dbReference type="ARBA" id="ARBA00022989"/>
    </source>
</evidence>
<dbReference type="GO" id="GO:0005886">
    <property type="term" value="C:plasma membrane"/>
    <property type="evidence" value="ECO:0007669"/>
    <property type="project" value="UniProtKB-SubCell"/>
</dbReference>
<dbReference type="Gene3D" id="1.20.1720.10">
    <property type="entry name" value="Multidrug resistance protein D"/>
    <property type="match status" value="1"/>
</dbReference>
<evidence type="ECO:0000256" key="1">
    <source>
        <dbReference type="ARBA" id="ARBA00004651"/>
    </source>
</evidence>
<dbReference type="Proteomes" id="UP000470470">
    <property type="component" value="Unassembled WGS sequence"/>
</dbReference>
<sequence>MARLALVLGAFVALGPLTIDMYLPALPALRDDLGTTSATVQLTLTGTLLGLALGQLVIGPLSDAVGRRGPLLAGTALHVVASALVLVAPDIGTLGVLRVLQGVGTAATSVVALAIVRDLFEGRAGATMLSRLFLVMGVAPVLAPTLGGEVLRFTSWRGVFAVLAVYGLLVMLLGLFGLKETLPAERRRSGGVVGTLRTYGGLFGDRTYVGLIVVAGLTMAALFTYVSGASFVYQRQYGLDEQEFGLLFGAGAVWLIGATQLNPVLLRRWSPAGILVTGTVAGTVAGAVLLLLALTGAGGIWGVVLPLWAVLFAAGLALPNAPALALADHGDSAGSAAALLGAVQFGVGAAVSPLVGLLGNDAVAMGAVVLVSMLLAVAVLVSVVRPWLLVDVDADPVVAGH</sequence>
<evidence type="ECO:0000313" key="10">
    <source>
        <dbReference type="EMBL" id="NEL54300.1"/>
    </source>
</evidence>
<dbReference type="PANTHER" id="PTHR23502">
    <property type="entry name" value="MAJOR FACILITATOR SUPERFAMILY"/>
    <property type="match status" value="1"/>
</dbReference>
<feature type="transmembrane region" description="Helical" evidence="8">
    <location>
        <begin position="158"/>
        <end position="178"/>
    </location>
</feature>